<dbReference type="EMBL" id="SMLW01000444">
    <property type="protein sequence ID" value="MTI24701.1"/>
    <property type="molecule type" value="Genomic_DNA"/>
</dbReference>
<dbReference type="PANTHER" id="PTHR30372:SF4">
    <property type="entry name" value="LIPID-A-DISACCHARIDE SYNTHASE, MITOCHONDRIAL-RELATED"/>
    <property type="match status" value="1"/>
</dbReference>
<dbReference type="Pfam" id="PF02684">
    <property type="entry name" value="LpxB"/>
    <property type="match status" value="1"/>
</dbReference>
<evidence type="ECO:0000256" key="9">
    <source>
        <dbReference type="ARBA" id="ARBA00048975"/>
    </source>
</evidence>
<evidence type="ECO:0000256" key="7">
    <source>
        <dbReference type="ARBA" id="ARBA00022679"/>
    </source>
</evidence>
<evidence type="ECO:0000313" key="12">
    <source>
        <dbReference type="Proteomes" id="UP000798808"/>
    </source>
</evidence>
<keyword evidence="8" id="KW-0443">Lipid metabolism</keyword>
<organism evidence="11 12">
    <name type="scientific">Fulvivirga kasyanovii</name>
    <dbReference type="NCBI Taxonomy" id="396812"/>
    <lineage>
        <taxon>Bacteria</taxon>
        <taxon>Pseudomonadati</taxon>
        <taxon>Bacteroidota</taxon>
        <taxon>Cytophagia</taxon>
        <taxon>Cytophagales</taxon>
        <taxon>Fulvivirgaceae</taxon>
        <taxon>Fulvivirga</taxon>
    </lineage>
</organism>
<gene>
    <name evidence="11" type="ORF">E1163_07070</name>
</gene>
<dbReference type="SUPFAM" id="SSF53756">
    <property type="entry name" value="UDP-Glycosyltransferase/glycogen phosphorylase"/>
    <property type="match status" value="1"/>
</dbReference>
<dbReference type="InterPro" id="IPR003835">
    <property type="entry name" value="Glyco_trans_19"/>
</dbReference>
<evidence type="ECO:0000256" key="1">
    <source>
        <dbReference type="ARBA" id="ARBA00002056"/>
    </source>
</evidence>
<keyword evidence="4" id="KW-0444">Lipid biosynthesis</keyword>
<evidence type="ECO:0000256" key="3">
    <source>
        <dbReference type="ARBA" id="ARBA00020902"/>
    </source>
</evidence>
<evidence type="ECO:0000256" key="10">
    <source>
        <dbReference type="NCBIfam" id="TIGR00215"/>
    </source>
</evidence>
<dbReference type="EC" id="2.4.1.182" evidence="2 10"/>
<accession>A0ABW9RLY2</accession>
<keyword evidence="7 11" id="KW-0808">Transferase</keyword>
<keyword evidence="5" id="KW-0441">Lipid A biosynthesis</keyword>
<protein>
    <recommendedName>
        <fullName evidence="3 10">Lipid-A-disaccharide synthase</fullName>
        <ecNumber evidence="2 10">2.4.1.182</ecNumber>
    </recommendedName>
</protein>
<dbReference type="Proteomes" id="UP000798808">
    <property type="component" value="Unassembled WGS sequence"/>
</dbReference>
<evidence type="ECO:0000313" key="11">
    <source>
        <dbReference type="EMBL" id="MTI24701.1"/>
    </source>
</evidence>
<reference evidence="11 12" key="1">
    <citation type="submission" date="2019-02" db="EMBL/GenBank/DDBJ databases">
        <authorList>
            <person name="Goldberg S.R."/>
            <person name="Haltli B.A."/>
            <person name="Correa H."/>
            <person name="Russell K.G."/>
        </authorList>
    </citation>
    <scope>NUCLEOTIDE SEQUENCE [LARGE SCALE GENOMIC DNA]</scope>
    <source>
        <strain evidence="11 12">JCM 16186</strain>
    </source>
</reference>
<dbReference type="NCBIfam" id="TIGR00215">
    <property type="entry name" value="lpxB"/>
    <property type="match status" value="1"/>
</dbReference>
<dbReference type="GO" id="GO:0008915">
    <property type="term" value="F:lipid-A-disaccharide synthase activity"/>
    <property type="evidence" value="ECO:0007669"/>
    <property type="project" value="UniProtKB-EC"/>
</dbReference>
<dbReference type="PANTHER" id="PTHR30372">
    <property type="entry name" value="LIPID-A-DISACCHARIDE SYNTHASE"/>
    <property type="match status" value="1"/>
</dbReference>
<evidence type="ECO:0000256" key="2">
    <source>
        <dbReference type="ARBA" id="ARBA00012687"/>
    </source>
</evidence>
<evidence type="ECO:0000256" key="4">
    <source>
        <dbReference type="ARBA" id="ARBA00022516"/>
    </source>
</evidence>
<sequence>MKYFVIAGERSGDLHAGNLIKALKGQDPQASVKGFGGDYMETAGAEILVHYRELAFMGFLEVVKNLGTIRRYLAYCKREIDKFKPDVVVLVDYAGFNLKIAKYAKGKGIPVYYYISPKVWAWNQKRALKIKRRVDHMFVIMPFEQEFYKKYDWPVDYVGNPVLDAVNDYHPDIERTELEGDYIAVLPGSRKQELQNVLPTINGLVKLFPDQQFAVAAVDNLSHDLYSSISSNSNVKLVYGYTYDLLAHARAAIVTSGTATLETAMWEVPQIVIYKTSGISYKIAKWLIKVPFISLVNLIANKEVVKELIQDDLNEKSLSEELSKILNDQPYREEMLNQYQMIKKQLDIGRASDNAAELMVKYLRDAG</sequence>
<proteinExistence type="predicted"/>
<comment type="function">
    <text evidence="1">Condensation of UDP-2,3-diacylglucosamine and 2,3-diacylglucosamine-1-phosphate to form lipid A disaccharide, a precursor of lipid A, a phosphorylated glycolipid that anchors the lipopolysaccharide to the outer membrane of the cell.</text>
</comment>
<keyword evidence="6 11" id="KW-0328">Glycosyltransferase</keyword>
<comment type="catalytic activity">
    <reaction evidence="9">
        <text>a lipid X + a UDP-2-N,3-O-bis[(3R)-3-hydroxyacyl]-alpha-D-glucosamine = a lipid A disaccharide + UDP + H(+)</text>
        <dbReference type="Rhea" id="RHEA:67828"/>
        <dbReference type="ChEBI" id="CHEBI:15378"/>
        <dbReference type="ChEBI" id="CHEBI:58223"/>
        <dbReference type="ChEBI" id="CHEBI:137748"/>
        <dbReference type="ChEBI" id="CHEBI:176338"/>
        <dbReference type="ChEBI" id="CHEBI:176343"/>
        <dbReference type="EC" id="2.4.1.182"/>
    </reaction>
</comment>
<keyword evidence="12" id="KW-1185">Reference proteome</keyword>
<dbReference type="RefSeq" id="WP_155170741.1">
    <property type="nucleotide sequence ID" value="NZ_BAAAFL010000014.1"/>
</dbReference>
<evidence type="ECO:0000256" key="8">
    <source>
        <dbReference type="ARBA" id="ARBA00023098"/>
    </source>
</evidence>
<comment type="caution">
    <text evidence="11">The sequence shown here is derived from an EMBL/GenBank/DDBJ whole genome shotgun (WGS) entry which is preliminary data.</text>
</comment>
<evidence type="ECO:0000256" key="5">
    <source>
        <dbReference type="ARBA" id="ARBA00022556"/>
    </source>
</evidence>
<name>A0ABW9RLY2_9BACT</name>
<evidence type="ECO:0000256" key="6">
    <source>
        <dbReference type="ARBA" id="ARBA00022676"/>
    </source>
</evidence>